<keyword evidence="1" id="KW-0031">Aminopeptidase</keyword>
<gene>
    <name evidence="1" type="primary">map</name>
    <name evidence="1" type="ORF">E0946_06115</name>
</gene>
<reference evidence="1" key="1">
    <citation type="submission" date="2019-03" db="EMBL/GenBank/DDBJ databases">
        <title>Candidatus Syntrophosphaera thermopropionivorans: a novel player in syntrophic propionate oxidation during anaerobic digestion.</title>
        <authorList>
            <person name="Dyksma S."/>
        </authorList>
    </citation>
    <scope>NUCLEOTIDE SEQUENCE</scope>
    <source>
        <strain evidence="1">W5</strain>
    </source>
</reference>
<name>A0AC61QI73_9BACT</name>
<sequence>MIIRKSPAEIDKIRISCQILGELLDLLAEKIMPGVSTWDLDAFAYDFIIKNGAKPAFKGYQVPGLSPFPSTLCTSLNSVIVHGFPSKKVILKEGDIISIDVGAIKDGYYSDAARTYAVGTISPDAQRLMEVTLNALYKGIEAAIPGNRVGDISNAIGTYVASMGYYVADDLTGHGVGRYLHEEPQIPNAGSAGHGPRLQPGMTLAIEPMVNIGTNRVKENGWEFSVADGTLSAHFEHTILITDSQPEILTVAKGERV</sequence>
<accession>A0AC61QI73</accession>
<dbReference type="Proteomes" id="UP000294588">
    <property type="component" value="Unassembled WGS sequence"/>
</dbReference>
<dbReference type="EMBL" id="SMOG01000022">
    <property type="protein sequence ID" value="TDF72642.1"/>
    <property type="molecule type" value="Genomic_DNA"/>
</dbReference>
<comment type="caution">
    <text evidence="1">The sequence shown here is derived from an EMBL/GenBank/DDBJ whole genome shotgun (WGS) entry which is preliminary data.</text>
</comment>
<evidence type="ECO:0000313" key="1">
    <source>
        <dbReference type="EMBL" id="TDF72642.1"/>
    </source>
</evidence>
<keyword evidence="1" id="KW-0378">Hydrolase</keyword>
<keyword evidence="1" id="KW-0645">Protease</keyword>
<protein>
    <submittedName>
        <fullName evidence="1">Type I methionyl aminopeptidase</fullName>
        <ecNumber evidence="1">3.4.11.18</ecNumber>
    </submittedName>
</protein>
<organism evidence="1 2">
    <name type="scientific">Candidatus Syntrophosphaera thermopropionivorans</name>
    <dbReference type="NCBI Taxonomy" id="2593015"/>
    <lineage>
        <taxon>Bacteria</taxon>
        <taxon>Pseudomonadati</taxon>
        <taxon>Candidatus Cloacimonadota</taxon>
        <taxon>Candidatus Cloacimonadia</taxon>
        <taxon>Candidatus Cloacimonadales</taxon>
        <taxon>Candidatus Cloacimonadaceae</taxon>
        <taxon>Candidatus Syntrophosphaera</taxon>
    </lineage>
</organism>
<proteinExistence type="predicted"/>
<evidence type="ECO:0000313" key="2">
    <source>
        <dbReference type="Proteomes" id="UP000294588"/>
    </source>
</evidence>
<keyword evidence="2" id="KW-1185">Reference proteome</keyword>
<dbReference type="EC" id="3.4.11.18" evidence="1"/>